<sequence>MATSFLRSFQIGLIAGMRAMSAPALLSHKLERTIPTKQPQKPIHYLAQPPVSLTLKVLAGAEIMGDKIPHGPNRTSPPQFIARVASGATCGAFVSEVEGESAPLGAVAGGLGAVVSTLLFFQMRRWLDHDLGLPDAVGAVAEDALAVGLGWQVVNGIQPKMKPTT</sequence>
<evidence type="ECO:0000313" key="3">
    <source>
        <dbReference type="Proteomes" id="UP001202180"/>
    </source>
</evidence>
<evidence type="ECO:0000259" key="1">
    <source>
        <dbReference type="Pfam" id="PF13548"/>
    </source>
</evidence>
<feature type="domain" description="DUF4126" evidence="1">
    <location>
        <begin position="11"/>
        <end position="151"/>
    </location>
</feature>
<evidence type="ECO:0000313" key="2">
    <source>
        <dbReference type="EMBL" id="MCK8491378.1"/>
    </source>
</evidence>
<dbReference type="Pfam" id="PF13548">
    <property type="entry name" value="DUF4126"/>
    <property type="match status" value="1"/>
</dbReference>
<dbReference type="Proteomes" id="UP001202180">
    <property type="component" value="Unassembled WGS sequence"/>
</dbReference>
<name>A0ABT0HI99_9BACT</name>
<comment type="caution">
    <text evidence="2">The sequence shown here is derived from an EMBL/GenBank/DDBJ whole genome shotgun (WGS) entry which is preliminary data.</text>
</comment>
<gene>
    <name evidence="2" type="ORF">M0L20_05905</name>
</gene>
<accession>A0ABT0HI99</accession>
<reference evidence="2 3" key="1">
    <citation type="submission" date="2022-04" db="EMBL/GenBank/DDBJ databases">
        <title>Spirosoma sp. strain RP8 genome sequencing and assembly.</title>
        <authorList>
            <person name="Jung Y."/>
        </authorList>
    </citation>
    <scope>NUCLEOTIDE SEQUENCE [LARGE SCALE GENOMIC DNA]</scope>
    <source>
        <strain evidence="2 3">RP8</strain>
    </source>
</reference>
<dbReference type="EMBL" id="JALPRF010000001">
    <property type="protein sequence ID" value="MCK8491378.1"/>
    <property type="molecule type" value="Genomic_DNA"/>
</dbReference>
<dbReference type="InterPro" id="IPR025196">
    <property type="entry name" value="DUF4126"/>
</dbReference>
<keyword evidence="3" id="KW-1185">Reference proteome</keyword>
<dbReference type="RefSeq" id="WP_248476083.1">
    <property type="nucleotide sequence ID" value="NZ_JALPRF010000001.1"/>
</dbReference>
<proteinExistence type="predicted"/>
<organism evidence="2 3">
    <name type="scientific">Spirosoma liriopis</name>
    <dbReference type="NCBI Taxonomy" id="2937440"/>
    <lineage>
        <taxon>Bacteria</taxon>
        <taxon>Pseudomonadati</taxon>
        <taxon>Bacteroidota</taxon>
        <taxon>Cytophagia</taxon>
        <taxon>Cytophagales</taxon>
        <taxon>Cytophagaceae</taxon>
        <taxon>Spirosoma</taxon>
    </lineage>
</organism>
<protein>
    <submittedName>
        <fullName evidence="2">DUF4126 family protein</fullName>
    </submittedName>
</protein>